<evidence type="ECO:0000313" key="8">
    <source>
        <dbReference type="Proteomes" id="UP000823603"/>
    </source>
</evidence>
<comment type="caution">
    <text evidence="7">The sequence shown here is derived from an EMBL/GenBank/DDBJ whole genome shotgun (WGS) entry which is preliminary data.</text>
</comment>
<dbReference type="PROSITE" id="PS01124">
    <property type="entry name" value="HTH_ARAC_FAMILY_2"/>
    <property type="match status" value="1"/>
</dbReference>
<feature type="signal peptide" evidence="5">
    <location>
        <begin position="1"/>
        <end position="22"/>
    </location>
</feature>
<keyword evidence="2" id="KW-0805">Transcription regulation</keyword>
<dbReference type="InterPro" id="IPR013783">
    <property type="entry name" value="Ig-like_fold"/>
</dbReference>
<feature type="chain" id="PRO_5038541144" evidence="5">
    <location>
        <begin position="23"/>
        <end position="1313"/>
    </location>
</feature>
<dbReference type="InterPro" id="IPR011110">
    <property type="entry name" value="Reg_prop"/>
</dbReference>
<dbReference type="SUPFAM" id="SSF63829">
    <property type="entry name" value="Calcium-dependent phosphotriesterase"/>
    <property type="match status" value="1"/>
</dbReference>
<dbReference type="Gene3D" id="1.10.10.60">
    <property type="entry name" value="Homeodomain-like"/>
    <property type="match status" value="2"/>
</dbReference>
<dbReference type="GO" id="GO:0043565">
    <property type="term" value="F:sequence-specific DNA binding"/>
    <property type="evidence" value="ECO:0007669"/>
    <property type="project" value="InterPro"/>
</dbReference>
<dbReference type="Pfam" id="PF07494">
    <property type="entry name" value="Reg_prop"/>
    <property type="match status" value="2"/>
</dbReference>
<dbReference type="GO" id="GO:0000155">
    <property type="term" value="F:phosphorelay sensor kinase activity"/>
    <property type="evidence" value="ECO:0007669"/>
    <property type="project" value="TreeGrafter"/>
</dbReference>
<keyword evidence="1" id="KW-0597">Phosphoprotein</keyword>
<evidence type="ECO:0000256" key="5">
    <source>
        <dbReference type="SAM" id="SignalP"/>
    </source>
</evidence>
<dbReference type="GO" id="GO:0003700">
    <property type="term" value="F:DNA-binding transcription factor activity"/>
    <property type="evidence" value="ECO:0007669"/>
    <property type="project" value="InterPro"/>
</dbReference>
<name>A0A9D9IHH2_9BACT</name>
<reference evidence="7" key="2">
    <citation type="journal article" date="2021" name="PeerJ">
        <title>Extensive microbial diversity within the chicken gut microbiome revealed by metagenomics and culture.</title>
        <authorList>
            <person name="Gilroy R."/>
            <person name="Ravi A."/>
            <person name="Getino M."/>
            <person name="Pursley I."/>
            <person name="Horton D.L."/>
            <person name="Alikhan N.F."/>
            <person name="Baker D."/>
            <person name="Gharbi K."/>
            <person name="Hall N."/>
            <person name="Watson M."/>
            <person name="Adriaenssens E.M."/>
            <person name="Foster-Nyarko E."/>
            <person name="Jarju S."/>
            <person name="Secka A."/>
            <person name="Antonio M."/>
            <person name="Oren A."/>
            <person name="Chaudhuri R.R."/>
            <person name="La Ragione R."/>
            <person name="Hildebrand F."/>
            <person name="Pallen M.J."/>
        </authorList>
    </citation>
    <scope>NUCLEOTIDE SEQUENCE</scope>
    <source>
        <strain evidence="7">B2-22910</strain>
    </source>
</reference>
<dbReference type="PANTHER" id="PTHR43547:SF2">
    <property type="entry name" value="HYBRID SIGNAL TRANSDUCTION HISTIDINE KINASE C"/>
    <property type="match status" value="1"/>
</dbReference>
<evidence type="ECO:0000256" key="2">
    <source>
        <dbReference type="ARBA" id="ARBA00023015"/>
    </source>
</evidence>
<dbReference type="InterPro" id="IPR011123">
    <property type="entry name" value="Y_Y_Y"/>
</dbReference>
<dbReference type="InterPro" id="IPR015943">
    <property type="entry name" value="WD40/YVTN_repeat-like_dom_sf"/>
</dbReference>
<organism evidence="7 8">
    <name type="scientific">Candidatus Cryptobacteroides faecavium</name>
    <dbReference type="NCBI Taxonomy" id="2840762"/>
    <lineage>
        <taxon>Bacteria</taxon>
        <taxon>Pseudomonadati</taxon>
        <taxon>Bacteroidota</taxon>
        <taxon>Bacteroidia</taxon>
        <taxon>Bacteroidales</taxon>
        <taxon>Candidatus Cryptobacteroides</taxon>
    </lineage>
</organism>
<evidence type="ECO:0000256" key="4">
    <source>
        <dbReference type="SAM" id="Phobius"/>
    </source>
</evidence>
<feature type="domain" description="HTH araC/xylS-type" evidence="6">
    <location>
        <begin position="1208"/>
        <end position="1307"/>
    </location>
</feature>
<protein>
    <submittedName>
        <fullName evidence="7">Helix-turn-helix domain-containing protein</fullName>
    </submittedName>
</protein>
<dbReference type="InterPro" id="IPR018060">
    <property type="entry name" value="HTH_AraC"/>
</dbReference>
<evidence type="ECO:0000313" key="7">
    <source>
        <dbReference type="EMBL" id="MBO8471883.1"/>
    </source>
</evidence>
<evidence type="ECO:0000256" key="3">
    <source>
        <dbReference type="ARBA" id="ARBA00023163"/>
    </source>
</evidence>
<keyword evidence="3" id="KW-0804">Transcription</keyword>
<feature type="transmembrane region" description="Helical" evidence="4">
    <location>
        <begin position="802"/>
        <end position="820"/>
    </location>
</feature>
<dbReference type="InterPro" id="IPR009057">
    <property type="entry name" value="Homeodomain-like_sf"/>
</dbReference>
<keyword evidence="4" id="KW-1133">Transmembrane helix</keyword>
<gene>
    <name evidence="7" type="ORF">IAB82_08850</name>
</gene>
<evidence type="ECO:0000256" key="1">
    <source>
        <dbReference type="ARBA" id="ARBA00022553"/>
    </source>
</evidence>
<dbReference type="Gene3D" id="2.130.10.10">
    <property type="entry name" value="YVTN repeat-like/Quinoprotein amine dehydrogenase"/>
    <property type="match status" value="2"/>
</dbReference>
<evidence type="ECO:0000259" key="6">
    <source>
        <dbReference type="PROSITE" id="PS01124"/>
    </source>
</evidence>
<dbReference type="Proteomes" id="UP000823603">
    <property type="component" value="Unassembled WGS sequence"/>
</dbReference>
<dbReference type="SUPFAM" id="SSF46689">
    <property type="entry name" value="Homeodomain-like"/>
    <property type="match status" value="1"/>
</dbReference>
<dbReference type="EMBL" id="JADIMB010000130">
    <property type="protein sequence ID" value="MBO8471883.1"/>
    <property type="molecule type" value="Genomic_DNA"/>
</dbReference>
<sequence>MRISLYLTVMMLASPLICRAGADSGYFFSSVNYQSGLSHSAVLSIFQDRDGLMWFGTYDGVNCYDGRSVSVFKSDFSKTMTLSNNIIHNIIQAPGDNLWLNTHLGLDLFSRSTQKVSEVYRFNCDYSILSDSAGDTWVVSADSLWYYNNFHREFVRADVKFHGENPGLRSFVSESGALWHCPENSGRMDIYTVSSFDADSASVHINVSRYDLHDLPVKQMFYQSGDICFIDSRDDLYIYNIWNKSKIFIRNIGSLLSSYGEISGLTLFYDDIVLGFKTSGLFRLVNSGTEPLEEIDRNLRIYGLYRDEKQGILWVATDGAGAVYYAKKKPVAANNLMLRRLSRDLTRPVRSIMTDMSGNLWFGTKGDGLVRVSSAGGGYKNSAVNCSDAVIYFPGRKEPASLYSRRSSEFQVYSMEESRSHDGFWVGSGATGLYWYSAEKDGLFPVKPSRSGTVTEIHAIYEESDSVLYIASAIDGVHRLRIRPDGNSFRIVRDRRYRFYDKGQDICMFYPMISDGDSLLWIGSRGKGLVKLDRRTDEYYVISLGRLTGKSVDDILSLCLSEKGRKLYVGTTAGLVTLDMDSGSLEVSYTGREQGLLNDMIHGILEDKDGFLWLSTNRGLIKYNPETDSAHTYYYSAGIEVGEFCDDAYFKSPDTGYLFFGGIDGLLWIDGKNIAKPSVFPDIVLRDVKVGNARKTVSELTQDRKGVRTMVLEGPRAVFSISFAVPDFLSGENIEYSWKLDGYDSDWSVFSNSNRAEFINVPSGNYIFRVKYKMDIFDTEYKILSLPVAVLYPWYSSPVARILYLSIFVLGIVSLGFYVYNSGVAKQELPAGSSSLEEGHQAGLSAVTSAIYRNIATLRLEGTSFKDRCIAVDRIREAVLSYGYPEILSSSEWRKSCLPERWCVVEETDIPELLKDIIAETGKRQPDIIPGVFGTMVFPVYRNAFSLLFYFCFSFIKRRRADVKVYVSQAGNGQDMKVSLESAGPAAGDLHGILSGKSGYGTLLQGGEDEAFSGRLLAEAAIEIVEKYGGLSVSGSENHLEMIFKPARTQPEGSGKRDLALVMSESADMLWLASEILSGTFAVHTAKTHEEAFEKLSSAHFSVFLADLDMSKGRENDFMQMMYAHRFSVSGVRFIPMFSWKTSLTMSKEMLRISDSYMMLPYDITFLKEIVHRAVYGKSPVVPIYIEELVNLGIDIRCESKDDTVFARKVVNVIDSSLDRDDLGSQYIADSMAMSYSQFFRRFKKIFGMSPENFIKTYRIEKAARLLQSSQRSVSQVMFDVGISSRSYFYREFSARFGVTPKEYKQQNGKDNG</sequence>
<dbReference type="Gene3D" id="2.60.40.10">
    <property type="entry name" value="Immunoglobulins"/>
    <property type="match status" value="1"/>
</dbReference>
<accession>A0A9D9IHH2</accession>
<keyword evidence="5" id="KW-0732">Signal</keyword>
<dbReference type="PANTHER" id="PTHR43547">
    <property type="entry name" value="TWO-COMPONENT HISTIDINE KINASE"/>
    <property type="match status" value="1"/>
</dbReference>
<keyword evidence="4" id="KW-0472">Membrane</keyword>
<dbReference type="SUPFAM" id="SSF50952">
    <property type="entry name" value="Soluble quinoprotein glucose dehydrogenase"/>
    <property type="match status" value="1"/>
</dbReference>
<dbReference type="Pfam" id="PF07495">
    <property type="entry name" value="Y_Y_Y"/>
    <property type="match status" value="1"/>
</dbReference>
<dbReference type="Pfam" id="PF12833">
    <property type="entry name" value="HTH_18"/>
    <property type="match status" value="1"/>
</dbReference>
<keyword evidence="4" id="KW-0812">Transmembrane</keyword>
<feature type="transmembrane region" description="Helical" evidence="4">
    <location>
        <begin position="932"/>
        <end position="956"/>
    </location>
</feature>
<reference evidence="7" key="1">
    <citation type="submission" date="2020-10" db="EMBL/GenBank/DDBJ databases">
        <authorList>
            <person name="Gilroy R."/>
        </authorList>
    </citation>
    <scope>NUCLEOTIDE SEQUENCE</scope>
    <source>
        <strain evidence="7">B2-22910</strain>
    </source>
</reference>
<dbReference type="InterPro" id="IPR011041">
    <property type="entry name" value="Quinoprot_gluc/sorb_DH_b-prop"/>
</dbReference>
<proteinExistence type="predicted"/>
<dbReference type="SMART" id="SM00342">
    <property type="entry name" value="HTH_ARAC"/>
    <property type="match status" value="1"/>
</dbReference>